<dbReference type="InterPro" id="IPR014710">
    <property type="entry name" value="RmlC-like_jellyroll"/>
</dbReference>
<organism evidence="8 9">
    <name type="scientific">Desulfocicer vacuolatum DSM 3385</name>
    <dbReference type="NCBI Taxonomy" id="1121400"/>
    <lineage>
        <taxon>Bacteria</taxon>
        <taxon>Pseudomonadati</taxon>
        <taxon>Thermodesulfobacteriota</taxon>
        <taxon>Desulfobacteria</taxon>
        <taxon>Desulfobacterales</taxon>
        <taxon>Desulfobacteraceae</taxon>
        <taxon>Desulfocicer</taxon>
    </lineage>
</organism>
<evidence type="ECO:0000256" key="1">
    <source>
        <dbReference type="ARBA" id="ARBA00001298"/>
    </source>
</evidence>
<dbReference type="Gene3D" id="2.60.120.10">
    <property type="entry name" value="Jelly Rolls"/>
    <property type="match status" value="1"/>
</dbReference>
<accession>A0A1W2AIN9</accession>
<evidence type="ECO:0000256" key="2">
    <source>
        <dbReference type="ARBA" id="ARBA00001997"/>
    </source>
</evidence>
<feature type="active site" description="Proton donor" evidence="5">
    <location>
        <position position="132"/>
    </location>
</feature>
<gene>
    <name evidence="8" type="ORF">SAMN02746065_105109</name>
</gene>
<evidence type="ECO:0000313" key="9">
    <source>
        <dbReference type="Proteomes" id="UP000192418"/>
    </source>
</evidence>
<dbReference type="RefSeq" id="WP_084067620.1">
    <property type="nucleotide sequence ID" value="NZ_FWXY01000005.1"/>
</dbReference>
<comment type="similarity">
    <text evidence="7">Belongs to the dTDP-4-dehydrorhamnose 3,5-epimerase family.</text>
</comment>
<dbReference type="OrthoDB" id="9800680at2"/>
<dbReference type="PANTHER" id="PTHR21047">
    <property type="entry name" value="DTDP-6-DEOXY-D-GLUCOSE-3,5 EPIMERASE"/>
    <property type="match status" value="1"/>
</dbReference>
<reference evidence="8 9" key="1">
    <citation type="submission" date="2017-04" db="EMBL/GenBank/DDBJ databases">
        <authorList>
            <person name="Afonso C.L."/>
            <person name="Miller P.J."/>
            <person name="Scott M.A."/>
            <person name="Spackman E."/>
            <person name="Goraichik I."/>
            <person name="Dimitrov K.M."/>
            <person name="Suarez D.L."/>
            <person name="Swayne D.E."/>
        </authorList>
    </citation>
    <scope>NUCLEOTIDE SEQUENCE [LARGE SCALE GENOMIC DNA]</scope>
    <source>
        <strain evidence="8 9">DSM 3385</strain>
    </source>
</reference>
<dbReference type="PANTHER" id="PTHR21047:SF2">
    <property type="entry name" value="THYMIDINE DIPHOSPHO-4-KETO-RHAMNOSE 3,5-EPIMERASE"/>
    <property type="match status" value="1"/>
</dbReference>
<protein>
    <recommendedName>
        <fullName evidence="4 7">dTDP-4-dehydrorhamnose 3,5-epimerase</fullName>
        <ecNumber evidence="3 7">5.1.3.13</ecNumber>
    </recommendedName>
    <alternativeName>
        <fullName evidence="7">Thymidine diphospho-4-keto-rhamnose 3,5-epimerase</fullName>
    </alternativeName>
</protein>
<dbReference type="EC" id="5.1.3.13" evidence="3 7"/>
<dbReference type="SUPFAM" id="SSF51182">
    <property type="entry name" value="RmlC-like cupins"/>
    <property type="match status" value="1"/>
</dbReference>
<feature type="site" description="Participates in a stacking interaction with the thymidine ring of dTDP-4-oxo-6-deoxyglucose" evidence="6">
    <location>
        <position position="138"/>
    </location>
</feature>
<evidence type="ECO:0000256" key="4">
    <source>
        <dbReference type="ARBA" id="ARBA00019595"/>
    </source>
</evidence>
<dbReference type="UniPathway" id="UPA00124"/>
<dbReference type="GO" id="GO:0008830">
    <property type="term" value="F:dTDP-4-dehydrorhamnose 3,5-epimerase activity"/>
    <property type="evidence" value="ECO:0007669"/>
    <property type="project" value="UniProtKB-UniRule"/>
</dbReference>
<dbReference type="GO" id="GO:0005829">
    <property type="term" value="C:cytosol"/>
    <property type="evidence" value="ECO:0007669"/>
    <property type="project" value="TreeGrafter"/>
</dbReference>
<evidence type="ECO:0000256" key="3">
    <source>
        <dbReference type="ARBA" id="ARBA00012098"/>
    </source>
</evidence>
<comment type="function">
    <text evidence="2 7">Catalyzes the epimerization of the C3' and C5'positions of dTDP-6-deoxy-D-xylo-4-hexulose, forming dTDP-6-deoxy-L-lyxo-4-hexulose.</text>
</comment>
<keyword evidence="7" id="KW-0413">Isomerase</keyword>
<keyword evidence="9" id="KW-1185">Reference proteome</keyword>
<feature type="active site" description="Proton acceptor" evidence="5">
    <location>
        <position position="63"/>
    </location>
</feature>
<evidence type="ECO:0000256" key="6">
    <source>
        <dbReference type="PIRSR" id="PIRSR600888-3"/>
    </source>
</evidence>
<dbReference type="AlphaFoldDB" id="A0A1W2AIN9"/>
<proteinExistence type="inferred from homology"/>
<dbReference type="InterPro" id="IPR011051">
    <property type="entry name" value="RmlC_Cupin_sf"/>
</dbReference>
<name>A0A1W2AIN9_9BACT</name>
<dbReference type="InterPro" id="IPR000888">
    <property type="entry name" value="RmlC-like"/>
</dbReference>
<dbReference type="GO" id="GO:0000271">
    <property type="term" value="P:polysaccharide biosynthetic process"/>
    <property type="evidence" value="ECO:0007669"/>
    <property type="project" value="TreeGrafter"/>
</dbReference>
<evidence type="ECO:0000313" key="8">
    <source>
        <dbReference type="EMBL" id="SMC60382.1"/>
    </source>
</evidence>
<evidence type="ECO:0000256" key="7">
    <source>
        <dbReference type="RuleBase" id="RU364069"/>
    </source>
</evidence>
<comment type="pathway">
    <text evidence="7">Carbohydrate biosynthesis; dTDP-L-rhamnose biosynthesis.</text>
</comment>
<dbReference type="STRING" id="1121400.SAMN02746065_105109"/>
<dbReference type="Proteomes" id="UP000192418">
    <property type="component" value="Unassembled WGS sequence"/>
</dbReference>
<dbReference type="GO" id="GO:0019305">
    <property type="term" value="P:dTDP-rhamnose biosynthetic process"/>
    <property type="evidence" value="ECO:0007669"/>
    <property type="project" value="UniProtKB-UniRule"/>
</dbReference>
<dbReference type="CDD" id="cd00438">
    <property type="entry name" value="cupin_RmlC"/>
    <property type="match status" value="1"/>
</dbReference>
<dbReference type="EMBL" id="FWXY01000005">
    <property type="protein sequence ID" value="SMC60382.1"/>
    <property type="molecule type" value="Genomic_DNA"/>
</dbReference>
<comment type="catalytic activity">
    <reaction evidence="1 7">
        <text>dTDP-4-dehydro-6-deoxy-alpha-D-glucose = dTDP-4-dehydro-beta-L-rhamnose</text>
        <dbReference type="Rhea" id="RHEA:16969"/>
        <dbReference type="ChEBI" id="CHEBI:57649"/>
        <dbReference type="ChEBI" id="CHEBI:62830"/>
        <dbReference type="EC" id="5.1.3.13"/>
    </reaction>
</comment>
<comment type="subunit">
    <text evidence="7">Homodimer.</text>
</comment>
<dbReference type="Pfam" id="PF00908">
    <property type="entry name" value="dTDP_sugar_isom"/>
    <property type="match status" value="1"/>
</dbReference>
<evidence type="ECO:0000256" key="5">
    <source>
        <dbReference type="PIRSR" id="PIRSR600888-1"/>
    </source>
</evidence>
<dbReference type="NCBIfam" id="TIGR01221">
    <property type="entry name" value="rmlC"/>
    <property type="match status" value="1"/>
</dbReference>
<sequence>MAVRFTETPLKGVVIIEPDVFGDARGFFMETWQKIRYKDGGIHADFVQDNHSRSEKGVIRGLHYQLKHAQDKLVYAVRGTIFDVAVDLRKGSATFGQWTGCLLSDENRKQLFVPKGFAHGFSVLSDVADVTYKCSDYYAPGDEYGILYNDPELGIDWQVKAPLVSDKDLVHPCLKDVSPGQLFI</sequence>